<gene>
    <name evidence="2" type="ORF">GGR23_002899</name>
</gene>
<keyword evidence="3" id="KW-1185">Reference proteome</keyword>
<dbReference type="EMBL" id="JACIEZ010000005">
    <property type="protein sequence ID" value="MBB4065692.1"/>
    <property type="molecule type" value="Genomic_DNA"/>
</dbReference>
<evidence type="ECO:0000313" key="2">
    <source>
        <dbReference type="EMBL" id="MBB4065692.1"/>
    </source>
</evidence>
<feature type="domain" description="Bacteriophage Mu GpT" evidence="1">
    <location>
        <begin position="9"/>
        <end position="295"/>
    </location>
</feature>
<proteinExistence type="predicted"/>
<dbReference type="Proteomes" id="UP000528286">
    <property type="component" value="Unassembled WGS sequence"/>
</dbReference>
<organism evidence="2 3">
    <name type="scientific">Gellertiella hungarica</name>
    <dbReference type="NCBI Taxonomy" id="1572859"/>
    <lineage>
        <taxon>Bacteria</taxon>
        <taxon>Pseudomonadati</taxon>
        <taxon>Pseudomonadota</taxon>
        <taxon>Alphaproteobacteria</taxon>
        <taxon>Hyphomicrobiales</taxon>
        <taxon>Rhizobiaceae</taxon>
        <taxon>Gellertiella</taxon>
    </lineage>
</organism>
<protein>
    <submittedName>
        <fullName evidence="2">Phage major head subunit gpT-like protein</fullName>
    </submittedName>
</protein>
<dbReference type="AlphaFoldDB" id="A0A7W6NLU2"/>
<dbReference type="RefSeq" id="WP_183366985.1">
    <property type="nucleotide sequence ID" value="NZ_JACIEZ010000005.1"/>
</dbReference>
<reference evidence="2 3" key="1">
    <citation type="submission" date="2020-08" db="EMBL/GenBank/DDBJ databases">
        <title>Genomic Encyclopedia of Type Strains, Phase IV (KMG-IV): sequencing the most valuable type-strain genomes for metagenomic binning, comparative biology and taxonomic classification.</title>
        <authorList>
            <person name="Goeker M."/>
        </authorList>
    </citation>
    <scope>NUCLEOTIDE SEQUENCE [LARGE SCALE GENOMIC DNA]</scope>
    <source>
        <strain evidence="2 3">DSM 29853</strain>
    </source>
</reference>
<evidence type="ECO:0000313" key="3">
    <source>
        <dbReference type="Proteomes" id="UP000528286"/>
    </source>
</evidence>
<accession>A0A7W6NLU2</accession>
<dbReference type="Pfam" id="PF10124">
    <property type="entry name" value="Mu-like_gpT"/>
    <property type="match status" value="1"/>
</dbReference>
<comment type="caution">
    <text evidence="2">The sequence shown here is derived from an EMBL/GenBank/DDBJ whole genome shotgun (WGS) entry which is preliminary data.</text>
</comment>
<evidence type="ECO:0000259" key="1">
    <source>
        <dbReference type="Pfam" id="PF10124"/>
    </source>
</evidence>
<dbReference type="InterPro" id="IPR018774">
    <property type="entry name" value="Phage_Mu_GpT"/>
</dbReference>
<sequence length="296" mass="33226">MLISRQNLDLVFKGFQTVYKASFDGTSSYKDTLAMAVSSQSREEQYGWLGQFPALRKWIGDRQVKALTSHGFTIKNEKFESTVAIDRDDISDDRLGIYAPMFSEMGRVSKQHPDTLIFDLMMKGFETECFDGQNFFDTDHPKDPHTGVTESVSNMQAGSGPAWYLFDLSKIIKPIIWQDREPYEFQTVNDDSETGVFMSDKYLYGIRARVNCGFGMWQLAFASKAPLNAENYAAARAAMSAFEGDQGHKLGITPTHLIVPTSLETEARTLLIADEIDGSSNIWKGSAEMIVTPWLS</sequence>
<name>A0A7W6NLU2_9HYPH</name>